<evidence type="ECO:0000313" key="3">
    <source>
        <dbReference type="Proteomes" id="UP001296104"/>
    </source>
</evidence>
<dbReference type="Gene3D" id="1.20.910.10">
    <property type="entry name" value="Heme oxygenase-like"/>
    <property type="match status" value="1"/>
</dbReference>
<dbReference type="InterPro" id="IPR053261">
    <property type="entry name" value="Polyketide-peptide_reg"/>
</dbReference>
<dbReference type="Pfam" id="PF03070">
    <property type="entry name" value="TENA_THI-4"/>
    <property type="match status" value="1"/>
</dbReference>
<reference evidence="2" key="1">
    <citation type="submission" date="2023-11" db="EMBL/GenBank/DDBJ databases">
        <authorList>
            <person name="Alioto T."/>
            <person name="Alioto T."/>
            <person name="Gomez Garrido J."/>
        </authorList>
    </citation>
    <scope>NUCLEOTIDE SEQUENCE</scope>
</reference>
<dbReference type="EMBL" id="CAVMBE010000047">
    <property type="protein sequence ID" value="CAK4031323.1"/>
    <property type="molecule type" value="Genomic_DNA"/>
</dbReference>
<accession>A0AAI8Z2P2</accession>
<dbReference type="AlphaFoldDB" id="A0AAI8Z2P2"/>
<evidence type="ECO:0000259" key="1">
    <source>
        <dbReference type="Pfam" id="PF03070"/>
    </source>
</evidence>
<dbReference type="CDD" id="cd19357">
    <property type="entry name" value="TenA_E_At3g16990-like"/>
    <property type="match status" value="1"/>
</dbReference>
<evidence type="ECO:0000313" key="2">
    <source>
        <dbReference type="EMBL" id="CAK4031323.1"/>
    </source>
</evidence>
<dbReference type="InterPro" id="IPR004305">
    <property type="entry name" value="Thiaminase-2/PQQC"/>
</dbReference>
<protein>
    <recommendedName>
        <fullName evidence="1">Thiaminase-2/PQQC domain-containing protein</fullName>
    </recommendedName>
</protein>
<name>A0AAI8Z2P2_9PEZI</name>
<dbReference type="GO" id="GO:0006772">
    <property type="term" value="P:thiamine metabolic process"/>
    <property type="evidence" value="ECO:0007669"/>
    <property type="project" value="UniProtKB-ARBA"/>
</dbReference>
<dbReference type="PANTHER" id="PTHR41813">
    <property type="entry name" value="REGULATOR PAB1642, PUTATIVE (AFU_ORTHOLOGUE AFUA_3G11955)-RELATED"/>
    <property type="match status" value="1"/>
</dbReference>
<gene>
    <name evidence="2" type="ORF">LECACI_7A006481</name>
</gene>
<sequence>MPSLTSHLLHLDEAALTRATTHPFLSAAATSTLPTAKLQHWLAQDRLYALSYTNFIGALLAQISIPTGPARERSVEWRVCDVLIDALVNIRRELGLFEATAREEGWSAQICGDALQVERPTRCYRDLFAGSVAQGKPVIVGLVVLWATEECYLRSWKFAASRIPKEGGEGARSGTAGVMQRVFIPNWSSREFEAFVRKLRGLVNRMGNLWGVEEGDWVWRECEMAWRQVLWCEEEFWPEV</sequence>
<dbReference type="PANTHER" id="PTHR41813:SF2">
    <property type="entry name" value="REGULATOR PAB1642, PUTATIVE (AFU_ORTHOLOGUE AFUA_3G11955)-RELATED"/>
    <property type="match status" value="1"/>
</dbReference>
<comment type="caution">
    <text evidence="2">The sequence shown here is derived from an EMBL/GenBank/DDBJ whole genome shotgun (WGS) entry which is preliminary data.</text>
</comment>
<dbReference type="InterPro" id="IPR016084">
    <property type="entry name" value="Haem_Oase-like_multi-hlx"/>
</dbReference>
<dbReference type="SUPFAM" id="SSF48613">
    <property type="entry name" value="Heme oxygenase-like"/>
    <property type="match status" value="1"/>
</dbReference>
<keyword evidence="3" id="KW-1185">Reference proteome</keyword>
<proteinExistence type="predicted"/>
<organism evidence="2 3">
    <name type="scientific">Lecanosticta acicola</name>
    <dbReference type="NCBI Taxonomy" id="111012"/>
    <lineage>
        <taxon>Eukaryota</taxon>
        <taxon>Fungi</taxon>
        <taxon>Dikarya</taxon>
        <taxon>Ascomycota</taxon>
        <taxon>Pezizomycotina</taxon>
        <taxon>Dothideomycetes</taxon>
        <taxon>Dothideomycetidae</taxon>
        <taxon>Mycosphaerellales</taxon>
        <taxon>Mycosphaerellaceae</taxon>
        <taxon>Lecanosticta</taxon>
    </lineage>
</organism>
<dbReference type="Proteomes" id="UP001296104">
    <property type="component" value="Unassembled WGS sequence"/>
</dbReference>
<feature type="domain" description="Thiaminase-2/PQQC" evidence="1">
    <location>
        <begin position="19"/>
        <end position="203"/>
    </location>
</feature>